<dbReference type="EMBL" id="CP061799">
    <property type="protein sequence ID" value="QTA82784.1"/>
    <property type="molecule type" value="Genomic_DNA"/>
</dbReference>
<organism evidence="2 3">
    <name type="scientific">Desulfonema limicola</name>
    <dbReference type="NCBI Taxonomy" id="45656"/>
    <lineage>
        <taxon>Bacteria</taxon>
        <taxon>Pseudomonadati</taxon>
        <taxon>Thermodesulfobacteriota</taxon>
        <taxon>Desulfobacteria</taxon>
        <taxon>Desulfobacterales</taxon>
        <taxon>Desulfococcaceae</taxon>
        <taxon>Desulfonema</taxon>
    </lineage>
</organism>
<dbReference type="Proteomes" id="UP000663720">
    <property type="component" value="Chromosome"/>
</dbReference>
<dbReference type="AlphaFoldDB" id="A0A975GIW3"/>
<protein>
    <recommendedName>
        <fullName evidence="4">Solute-binding protein family 3/N-terminal domain-containing protein</fullName>
    </recommendedName>
</protein>
<feature type="chain" id="PRO_5037264295" description="Solute-binding protein family 3/N-terminal domain-containing protein" evidence="1">
    <location>
        <begin position="24"/>
        <end position="256"/>
    </location>
</feature>
<keyword evidence="3" id="KW-1185">Reference proteome</keyword>
<evidence type="ECO:0008006" key="4">
    <source>
        <dbReference type="Google" id="ProtNLM"/>
    </source>
</evidence>
<dbReference type="KEGG" id="dli:dnl_51680"/>
<proteinExistence type="predicted"/>
<evidence type="ECO:0000313" key="2">
    <source>
        <dbReference type="EMBL" id="QTA82784.1"/>
    </source>
</evidence>
<evidence type="ECO:0000313" key="3">
    <source>
        <dbReference type="Proteomes" id="UP000663720"/>
    </source>
</evidence>
<dbReference type="RefSeq" id="WP_207688671.1">
    <property type="nucleotide sequence ID" value="NZ_CP061799.1"/>
</dbReference>
<reference evidence="2" key="1">
    <citation type="journal article" date="2021" name="Microb. Physiol.">
        <title>Proteogenomic Insights into the Physiology of Marine, Sulfate-Reducing, Filamentous Desulfonema limicola and Desulfonema magnum.</title>
        <authorList>
            <person name="Schnaars V."/>
            <person name="Wohlbrand L."/>
            <person name="Scheve S."/>
            <person name="Hinrichs C."/>
            <person name="Reinhardt R."/>
            <person name="Rabus R."/>
        </authorList>
    </citation>
    <scope>NUCLEOTIDE SEQUENCE</scope>
    <source>
        <strain evidence="2">5ac10</strain>
    </source>
</reference>
<dbReference type="Gene3D" id="3.40.190.10">
    <property type="entry name" value="Periplasmic binding protein-like II"/>
    <property type="match status" value="2"/>
</dbReference>
<keyword evidence="1" id="KW-0732">Signal</keyword>
<evidence type="ECO:0000256" key="1">
    <source>
        <dbReference type="SAM" id="SignalP"/>
    </source>
</evidence>
<accession>A0A975GIW3</accession>
<gene>
    <name evidence="2" type="ORF">dnl_51680</name>
</gene>
<sequence>MKKIFIFVFISILLTAGILPANARDLVASMGQLPVLIEDKDKGPFVELVKAIDDVYTKGKIIREVYPFKRSLANVVDGKADFHIPLIKNPLVSEDTLPFRYSSIPTGPVAFVIYSHKDNPLTKQDISDAADSRDIPFPYQIDTLQGHADFFNFPVVENYDFESALKRVSIKRIDAIIMPQEECDSIIKKMKIKDIHRALYYEFDSMIILPKGIQGSETDLIITNALKQLKSEGQLEKINEKIHKPYIDWQPYKDNF</sequence>
<dbReference type="SUPFAM" id="SSF53850">
    <property type="entry name" value="Periplasmic binding protein-like II"/>
    <property type="match status" value="1"/>
</dbReference>
<feature type="signal peptide" evidence="1">
    <location>
        <begin position="1"/>
        <end position="23"/>
    </location>
</feature>
<name>A0A975GIW3_9BACT</name>